<feature type="compositionally biased region" description="Polar residues" evidence="2">
    <location>
        <begin position="454"/>
        <end position="463"/>
    </location>
</feature>
<dbReference type="SUPFAM" id="SSF50729">
    <property type="entry name" value="PH domain-like"/>
    <property type="match status" value="1"/>
</dbReference>
<gene>
    <name evidence="4" type="ORF">N7452_008461</name>
</gene>
<dbReference type="PROSITE" id="PS50003">
    <property type="entry name" value="PH_DOMAIN"/>
    <property type="match status" value="1"/>
</dbReference>
<dbReference type="SUPFAM" id="SSF103657">
    <property type="entry name" value="BAR/IMD domain-like"/>
    <property type="match status" value="1"/>
</dbReference>
<evidence type="ECO:0000313" key="4">
    <source>
        <dbReference type="EMBL" id="KAJ5328071.1"/>
    </source>
</evidence>
<feature type="compositionally biased region" description="Polar residues" evidence="2">
    <location>
        <begin position="15"/>
        <end position="27"/>
    </location>
</feature>
<dbReference type="Pfam" id="PF20400">
    <property type="entry name" value="BAR_4"/>
    <property type="match status" value="1"/>
</dbReference>
<dbReference type="EMBL" id="JAPZBQ010000005">
    <property type="protein sequence ID" value="KAJ5328071.1"/>
    <property type="molecule type" value="Genomic_DNA"/>
</dbReference>
<feature type="domain" description="PH" evidence="3">
    <location>
        <begin position="309"/>
        <end position="418"/>
    </location>
</feature>
<dbReference type="Pfam" id="PF20399">
    <property type="entry name" value="PH_20"/>
    <property type="match status" value="1"/>
</dbReference>
<name>A0A9W9U996_PENBR</name>
<reference evidence="4" key="1">
    <citation type="submission" date="2022-12" db="EMBL/GenBank/DDBJ databases">
        <authorList>
            <person name="Petersen C."/>
        </authorList>
    </citation>
    <scope>NUCLEOTIDE SEQUENCE</scope>
    <source>
        <strain evidence="4">IBT 35673</strain>
    </source>
</reference>
<protein>
    <recommendedName>
        <fullName evidence="3">PH domain-containing protein</fullName>
    </recommendedName>
</protein>
<proteinExistence type="predicted"/>
<dbReference type="InterPro" id="IPR046868">
    <property type="entry name" value="BAR_4"/>
</dbReference>
<evidence type="ECO:0000256" key="1">
    <source>
        <dbReference type="ARBA" id="ARBA00022553"/>
    </source>
</evidence>
<dbReference type="InterPro" id="IPR011993">
    <property type="entry name" value="PH-like_dom_sf"/>
</dbReference>
<organism evidence="4 5">
    <name type="scientific">Penicillium brevicompactum</name>
    <dbReference type="NCBI Taxonomy" id="5074"/>
    <lineage>
        <taxon>Eukaryota</taxon>
        <taxon>Fungi</taxon>
        <taxon>Dikarya</taxon>
        <taxon>Ascomycota</taxon>
        <taxon>Pezizomycotina</taxon>
        <taxon>Eurotiomycetes</taxon>
        <taxon>Eurotiomycetidae</taxon>
        <taxon>Eurotiales</taxon>
        <taxon>Aspergillaceae</taxon>
        <taxon>Penicillium</taxon>
    </lineage>
</organism>
<dbReference type="InterPro" id="IPR001849">
    <property type="entry name" value="PH_domain"/>
</dbReference>
<dbReference type="SMART" id="SM00233">
    <property type="entry name" value="PH"/>
    <property type="match status" value="1"/>
</dbReference>
<feature type="compositionally biased region" description="Acidic residues" evidence="2">
    <location>
        <begin position="30"/>
        <end position="39"/>
    </location>
</feature>
<sequence length="531" mass="57761">MSTPTSPADVKLPQRSGTVSSGFTRRTSMSDDEAIPDTDSSETTKLLLERLRAWKHMCGYLEDYFSVTAKVQKSQSKDYEKILKTVNEPLKEGHHFSSSAGGITGLFENVRNNTQGIVNMYLDGEKNIKNGVLPTLERLHKEIKNKSKELSSGASKGAKSVEKARALTQKHIELLGQNSASFDAAASNKLDQQHDPYILKRGINHRLNNQVNEENNHRQDILAVQNSFQQFEAHLLQTVQGALEQFHQQMGGQIERQRAMYADILGTAQRIPPRLRMGKLLRPQRRNPHSPPRSFSSITFPNMEHRSTQPLIEGSLERRSRAIVKGYSTGYYVVSAARYLHEFKDNDDFRKDPTPELSLYLPDCIVGAIDGVKFNVKGKDVSSGKIGNAFHTNTELSFKAHTSADAEKWWTVIKDATRSPVPAAASTLASPAAASPTVASPAATSPVASTSPSRNVSGQSQPPTYAEKEMEKAQPTSQPAGTDTKDAAAASPAATSPVAATPAPGISRTASSATSFHGGPTGAALEKNEKS</sequence>
<reference evidence="4" key="2">
    <citation type="journal article" date="2023" name="IMA Fungus">
        <title>Comparative genomic study of the Penicillium genus elucidates a diverse pangenome and 15 lateral gene transfer events.</title>
        <authorList>
            <person name="Petersen C."/>
            <person name="Sorensen T."/>
            <person name="Nielsen M.R."/>
            <person name="Sondergaard T.E."/>
            <person name="Sorensen J.L."/>
            <person name="Fitzpatrick D.A."/>
            <person name="Frisvad J.C."/>
            <person name="Nielsen K.L."/>
        </authorList>
    </citation>
    <scope>NUCLEOTIDE SEQUENCE</scope>
    <source>
        <strain evidence="4">IBT 35673</strain>
    </source>
</reference>
<dbReference type="InterPro" id="IPR043453">
    <property type="entry name" value="Slm1_PH"/>
</dbReference>
<evidence type="ECO:0000256" key="2">
    <source>
        <dbReference type="SAM" id="MobiDB-lite"/>
    </source>
</evidence>
<dbReference type="Gene3D" id="1.20.1270.60">
    <property type="entry name" value="Arfaptin homology (AH) domain/BAR domain"/>
    <property type="match status" value="1"/>
</dbReference>
<dbReference type="AlphaFoldDB" id="A0A9W9U996"/>
<dbReference type="PANTHER" id="PTHR31941:SF1">
    <property type="entry name" value="CYTOSKELETAL SIGNALING PROTEIN SLM1"/>
    <property type="match status" value="1"/>
</dbReference>
<feature type="compositionally biased region" description="Low complexity" evidence="2">
    <location>
        <begin position="431"/>
        <end position="453"/>
    </location>
</feature>
<dbReference type="InterPro" id="IPR046869">
    <property type="entry name" value="SLM1/RGC1-like_PH"/>
</dbReference>
<accession>A0A9W9U996</accession>
<comment type="caution">
    <text evidence="4">The sequence shown here is derived from an EMBL/GenBank/DDBJ whole genome shotgun (WGS) entry which is preliminary data.</text>
</comment>
<dbReference type="CDD" id="cd13311">
    <property type="entry name" value="PH_Slm1"/>
    <property type="match status" value="1"/>
</dbReference>
<feature type="compositionally biased region" description="Low complexity" evidence="2">
    <location>
        <begin position="487"/>
        <end position="504"/>
    </location>
</feature>
<evidence type="ECO:0000313" key="5">
    <source>
        <dbReference type="Proteomes" id="UP001147695"/>
    </source>
</evidence>
<feature type="region of interest" description="Disordered" evidence="2">
    <location>
        <begin position="1"/>
        <end position="39"/>
    </location>
</feature>
<evidence type="ECO:0000259" key="3">
    <source>
        <dbReference type="PROSITE" id="PS50003"/>
    </source>
</evidence>
<dbReference type="PANTHER" id="PTHR31941">
    <property type="entry name" value="CYTOSKELETAL SIGNALING PROTEIN SLM1"/>
    <property type="match status" value="1"/>
</dbReference>
<dbReference type="InterPro" id="IPR027267">
    <property type="entry name" value="AH/BAR_dom_sf"/>
</dbReference>
<dbReference type="Gene3D" id="2.30.29.30">
    <property type="entry name" value="Pleckstrin-homology domain (PH domain)/Phosphotyrosine-binding domain (PTB)"/>
    <property type="match status" value="1"/>
</dbReference>
<dbReference type="Proteomes" id="UP001147695">
    <property type="component" value="Unassembled WGS sequence"/>
</dbReference>
<feature type="region of interest" description="Disordered" evidence="2">
    <location>
        <begin position="431"/>
        <end position="531"/>
    </location>
</feature>
<keyword evidence="1" id="KW-0597">Phosphoprotein</keyword>